<dbReference type="Proteomes" id="UP000320184">
    <property type="component" value="Unassembled WGS sequence"/>
</dbReference>
<name>A0A538SJS4_UNCEI</name>
<feature type="region of interest" description="Disordered" evidence="2">
    <location>
        <begin position="80"/>
        <end position="107"/>
    </location>
</feature>
<dbReference type="AlphaFoldDB" id="A0A538SJS4"/>
<dbReference type="GO" id="GO:0016788">
    <property type="term" value="F:hydrolase activity, acting on ester bonds"/>
    <property type="evidence" value="ECO:0007669"/>
    <property type="project" value="InterPro"/>
</dbReference>
<evidence type="ECO:0000313" key="4">
    <source>
        <dbReference type="Proteomes" id="UP000320184"/>
    </source>
</evidence>
<dbReference type="Pfam" id="PF04185">
    <property type="entry name" value="Phosphoesterase"/>
    <property type="match status" value="1"/>
</dbReference>
<proteinExistence type="predicted"/>
<dbReference type="EMBL" id="VBOT01000064">
    <property type="protein sequence ID" value="TMQ51611.1"/>
    <property type="molecule type" value="Genomic_DNA"/>
</dbReference>
<gene>
    <name evidence="3" type="ORF">E6K73_05375</name>
</gene>
<reference evidence="3 4" key="1">
    <citation type="journal article" date="2019" name="Nat. Microbiol.">
        <title>Mediterranean grassland soil C-N compound turnover is dependent on rainfall and depth, and is mediated by genomically divergent microorganisms.</title>
        <authorList>
            <person name="Diamond S."/>
            <person name="Andeer P.F."/>
            <person name="Li Z."/>
            <person name="Crits-Christoph A."/>
            <person name="Burstein D."/>
            <person name="Anantharaman K."/>
            <person name="Lane K.R."/>
            <person name="Thomas B.C."/>
            <person name="Pan C."/>
            <person name="Northen T.R."/>
            <person name="Banfield J.F."/>
        </authorList>
    </citation>
    <scope>NUCLEOTIDE SEQUENCE [LARGE SCALE GENOMIC DNA]</scope>
    <source>
        <strain evidence="3">WS_3</strain>
    </source>
</reference>
<sequence length="121" mass="13004">MPLDLAQGALPSLAFVIPNNIDNMDDGTIDQGDAWLSRNIPAMLGALGERGMLVLTWDEDDGSSANQILTVFVAEDQPLRRGSRHLRGPRDHPVRGGSQPAVDHGRLVPDHSDAFVVVGKS</sequence>
<dbReference type="InterPro" id="IPR007312">
    <property type="entry name" value="Phosphoesterase"/>
</dbReference>
<accession>A0A538SJS4</accession>
<comment type="caution">
    <text evidence="3">The sequence shown here is derived from an EMBL/GenBank/DDBJ whole genome shotgun (WGS) entry which is preliminary data.</text>
</comment>
<organism evidence="3 4">
    <name type="scientific">Eiseniibacteriota bacterium</name>
    <dbReference type="NCBI Taxonomy" id="2212470"/>
    <lineage>
        <taxon>Bacteria</taxon>
        <taxon>Candidatus Eiseniibacteriota</taxon>
    </lineage>
</organism>
<evidence type="ECO:0000256" key="1">
    <source>
        <dbReference type="ARBA" id="ARBA00022801"/>
    </source>
</evidence>
<protein>
    <recommendedName>
        <fullName evidence="5">Acid phosphatase</fullName>
    </recommendedName>
</protein>
<evidence type="ECO:0008006" key="5">
    <source>
        <dbReference type="Google" id="ProtNLM"/>
    </source>
</evidence>
<evidence type="ECO:0000313" key="3">
    <source>
        <dbReference type="EMBL" id="TMQ51611.1"/>
    </source>
</evidence>
<evidence type="ECO:0000256" key="2">
    <source>
        <dbReference type="SAM" id="MobiDB-lite"/>
    </source>
</evidence>
<keyword evidence="1" id="KW-0378">Hydrolase</keyword>